<dbReference type="PROSITE" id="PS50949">
    <property type="entry name" value="HTH_GNTR"/>
    <property type="match status" value="1"/>
</dbReference>
<reference evidence="9 10" key="1">
    <citation type="submission" date="2018-06" db="EMBL/GenBank/DDBJ databases">
        <title>Genomic Encyclopedia of Type Strains, Phase III (KMG-III): the genomes of soil and plant-associated and newly described type strains.</title>
        <authorList>
            <person name="Whitman W."/>
        </authorList>
    </citation>
    <scope>NUCLEOTIDE SEQUENCE [LARGE SCALE GENOMIC DNA]</scope>
    <source>
        <strain evidence="9 10">CECT 7730</strain>
    </source>
</reference>
<dbReference type="GO" id="GO:0003700">
    <property type="term" value="F:DNA-binding transcription factor activity"/>
    <property type="evidence" value="ECO:0007669"/>
    <property type="project" value="InterPro"/>
</dbReference>
<dbReference type="Pfam" id="PF00155">
    <property type="entry name" value="Aminotran_1_2"/>
    <property type="match status" value="1"/>
</dbReference>
<sequence length="482" mass="54481">MTLYQKLATRLREHIQHDFYKSGDKLPSVRQLAQEHGVSISTVQEAYRQLEQEQLVEARPKSGYFVCIPKKDNLPSISRPPQRPLEVSQWEEVLNMLMNRSGNKGVQLQHAMPDMKASTLKPLLKTLSDLTKQKPELGLGYSDVRGSEELRMQLCRLTVASGCQLHPDDIVVTSGCQEALSVCLRAVTEPGDIIAIESPSFYGSMQAIKAANLKAMEIPTHPETGISLEALELALDQWPIKAIFVTPTCNNPMGYNMPEEKKEQLYRLAQSYDIAIIEDDIYGDISYQFPRPKAIKAFDQDGRVLLCSSFSKSIAPGTRVGWIAPGRYRDKVTHIKYVSSSMCPVLPQLAIAKFIRIGGYAKHIRQMRQNYEQQRDHILNAIKIHFPSNTRVSFPVGGFILWVELHPSIDTMKLVERCREEGVNFAPGPLFSATGKYRNCFRLNFSEQNKEKREWAIKRLAAILHDSDTRIEHSAPETSALI</sequence>
<dbReference type="Pfam" id="PF00392">
    <property type="entry name" value="GntR"/>
    <property type="match status" value="1"/>
</dbReference>
<dbReference type="GO" id="GO:0008483">
    <property type="term" value="F:transaminase activity"/>
    <property type="evidence" value="ECO:0007669"/>
    <property type="project" value="UniProtKB-KW"/>
</dbReference>
<dbReference type="InterPro" id="IPR015422">
    <property type="entry name" value="PyrdxlP-dep_Trfase_small"/>
</dbReference>
<dbReference type="SUPFAM" id="SSF46785">
    <property type="entry name" value="Winged helix' DNA-binding domain"/>
    <property type="match status" value="1"/>
</dbReference>
<dbReference type="SUPFAM" id="SSF53383">
    <property type="entry name" value="PLP-dependent transferases"/>
    <property type="match status" value="1"/>
</dbReference>
<evidence type="ECO:0000256" key="1">
    <source>
        <dbReference type="ARBA" id="ARBA00005384"/>
    </source>
</evidence>
<dbReference type="Gene3D" id="3.90.1150.10">
    <property type="entry name" value="Aspartate Aminotransferase, domain 1"/>
    <property type="match status" value="1"/>
</dbReference>
<comment type="similarity">
    <text evidence="1">In the C-terminal section; belongs to the class-I pyridoxal-phosphate-dependent aminotransferase family.</text>
</comment>
<evidence type="ECO:0000313" key="10">
    <source>
        <dbReference type="Proteomes" id="UP000247551"/>
    </source>
</evidence>
<dbReference type="CDD" id="cd07377">
    <property type="entry name" value="WHTH_GntR"/>
    <property type="match status" value="1"/>
</dbReference>
<evidence type="ECO:0000256" key="5">
    <source>
        <dbReference type="ARBA" id="ARBA00023015"/>
    </source>
</evidence>
<keyword evidence="6" id="KW-0238">DNA-binding</keyword>
<dbReference type="RefSeq" id="WP_110573911.1">
    <property type="nucleotide sequence ID" value="NZ_QKLW01000002.1"/>
</dbReference>
<dbReference type="InterPro" id="IPR015421">
    <property type="entry name" value="PyrdxlP-dep_Trfase_major"/>
</dbReference>
<dbReference type="InterPro" id="IPR036390">
    <property type="entry name" value="WH_DNA-bd_sf"/>
</dbReference>
<dbReference type="AlphaFoldDB" id="A0A318V3R3"/>
<dbReference type="InterPro" id="IPR000524">
    <property type="entry name" value="Tscrpt_reg_HTH_GntR"/>
</dbReference>
<evidence type="ECO:0000256" key="4">
    <source>
        <dbReference type="ARBA" id="ARBA00022898"/>
    </source>
</evidence>
<dbReference type="PANTHER" id="PTHR46577:SF1">
    <property type="entry name" value="HTH-TYPE TRANSCRIPTIONAL REGULATORY PROTEIN GABR"/>
    <property type="match status" value="1"/>
</dbReference>
<evidence type="ECO:0000256" key="3">
    <source>
        <dbReference type="ARBA" id="ARBA00022679"/>
    </source>
</evidence>
<dbReference type="SMART" id="SM00345">
    <property type="entry name" value="HTH_GNTR"/>
    <property type="match status" value="1"/>
</dbReference>
<dbReference type="EMBL" id="QKLW01000002">
    <property type="protein sequence ID" value="PYF83472.1"/>
    <property type="molecule type" value="Genomic_DNA"/>
</dbReference>
<keyword evidence="2" id="KW-0032">Aminotransferase</keyword>
<dbReference type="InterPro" id="IPR015424">
    <property type="entry name" value="PyrdxlP-dep_Trfase"/>
</dbReference>
<accession>A0A318V3R3</accession>
<evidence type="ECO:0000256" key="7">
    <source>
        <dbReference type="ARBA" id="ARBA00023163"/>
    </source>
</evidence>
<dbReference type="GO" id="GO:0030170">
    <property type="term" value="F:pyridoxal phosphate binding"/>
    <property type="evidence" value="ECO:0007669"/>
    <property type="project" value="InterPro"/>
</dbReference>
<evidence type="ECO:0000259" key="8">
    <source>
        <dbReference type="PROSITE" id="PS50949"/>
    </source>
</evidence>
<keyword evidence="4" id="KW-0663">Pyridoxal phosphate</keyword>
<feature type="domain" description="HTH gntR-type" evidence="8">
    <location>
        <begin position="1"/>
        <end position="69"/>
    </location>
</feature>
<evidence type="ECO:0000256" key="6">
    <source>
        <dbReference type="ARBA" id="ARBA00023125"/>
    </source>
</evidence>
<dbReference type="Gene3D" id="1.10.10.10">
    <property type="entry name" value="Winged helix-like DNA-binding domain superfamily/Winged helix DNA-binding domain"/>
    <property type="match status" value="1"/>
</dbReference>
<gene>
    <name evidence="9" type="ORF">DFP75_102568</name>
</gene>
<keyword evidence="3" id="KW-0808">Transferase</keyword>
<name>A0A318V3R3_9GAMM</name>
<dbReference type="InterPro" id="IPR036388">
    <property type="entry name" value="WH-like_DNA-bd_sf"/>
</dbReference>
<dbReference type="Gene3D" id="3.40.640.10">
    <property type="entry name" value="Type I PLP-dependent aspartate aminotransferase-like (Major domain)"/>
    <property type="match status" value="1"/>
</dbReference>
<keyword evidence="7" id="KW-0804">Transcription</keyword>
<protein>
    <submittedName>
        <fullName evidence="9">GntR family transcriptional regulator</fullName>
    </submittedName>
</protein>
<dbReference type="FunFam" id="3.40.640.10:FF:000023">
    <property type="entry name" value="Transcriptional regulator, GntR family"/>
    <property type="match status" value="1"/>
</dbReference>
<dbReference type="CDD" id="cd00609">
    <property type="entry name" value="AAT_like"/>
    <property type="match status" value="1"/>
</dbReference>
<dbReference type="InterPro" id="IPR004839">
    <property type="entry name" value="Aminotransferase_I/II_large"/>
</dbReference>
<dbReference type="InterPro" id="IPR051446">
    <property type="entry name" value="HTH_trans_reg/aminotransferase"/>
</dbReference>
<organism evidence="9 10">
    <name type="scientific">Marinomonas alcarazii</name>
    <dbReference type="NCBI Taxonomy" id="491949"/>
    <lineage>
        <taxon>Bacteria</taxon>
        <taxon>Pseudomonadati</taxon>
        <taxon>Pseudomonadota</taxon>
        <taxon>Gammaproteobacteria</taxon>
        <taxon>Oceanospirillales</taxon>
        <taxon>Oceanospirillaceae</taxon>
        <taxon>Marinomonas</taxon>
    </lineage>
</organism>
<dbReference type="PANTHER" id="PTHR46577">
    <property type="entry name" value="HTH-TYPE TRANSCRIPTIONAL REGULATORY PROTEIN GABR"/>
    <property type="match status" value="1"/>
</dbReference>
<keyword evidence="5" id="KW-0805">Transcription regulation</keyword>
<dbReference type="GO" id="GO:0003677">
    <property type="term" value="F:DNA binding"/>
    <property type="evidence" value="ECO:0007669"/>
    <property type="project" value="UniProtKB-KW"/>
</dbReference>
<proteinExistence type="inferred from homology"/>
<dbReference type="Proteomes" id="UP000247551">
    <property type="component" value="Unassembled WGS sequence"/>
</dbReference>
<evidence type="ECO:0000256" key="2">
    <source>
        <dbReference type="ARBA" id="ARBA00022576"/>
    </source>
</evidence>
<keyword evidence="10" id="KW-1185">Reference proteome</keyword>
<evidence type="ECO:0000313" key="9">
    <source>
        <dbReference type="EMBL" id="PYF83472.1"/>
    </source>
</evidence>
<comment type="caution">
    <text evidence="9">The sequence shown here is derived from an EMBL/GenBank/DDBJ whole genome shotgun (WGS) entry which is preliminary data.</text>
</comment>